<dbReference type="NCBIfam" id="TIGR03438">
    <property type="entry name" value="egtD_ergothio"/>
    <property type="match status" value="1"/>
</dbReference>
<dbReference type="InterPro" id="IPR051128">
    <property type="entry name" value="EgtD_Methyltrsf_superfamily"/>
</dbReference>
<dbReference type="PANTHER" id="PTHR43397">
    <property type="entry name" value="ERGOTHIONEINE BIOSYNTHESIS PROTEIN 1"/>
    <property type="match status" value="1"/>
</dbReference>
<dbReference type="Pfam" id="PF10017">
    <property type="entry name" value="Methyltransf_33"/>
    <property type="match status" value="1"/>
</dbReference>
<gene>
    <name evidence="4" type="primary">egtD</name>
    <name evidence="4" type="ORF">EZ449_13175</name>
</gene>
<name>A0A4R0NZM9_9SPHI</name>
<organism evidence="4 5">
    <name type="scientific">Pedobacter frigidisoli</name>
    <dbReference type="NCBI Taxonomy" id="2530455"/>
    <lineage>
        <taxon>Bacteria</taxon>
        <taxon>Pseudomonadati</taxon>
        <taxon>Bacteroidota</taxon>
        <taxon>Sphingobacteriia</taxon>
        <taxon>Sphingobacteriales</taxon>
        <taxon>Sphingobacteriaceae</taxon>
        <taxon>Pedobacter</taxon>
    </lineage>
</organism>
<protein>
    <submittedName>
        <fullName evidence="4">L-histidine N(Alpha)-methyltransferase</fullName>
        <ecNumber evidence="4">2.1.1.44</ecNumber>
    </submittedName>
</protein>
<dbReference type="PIRSF" id="PIRSF018005">
    <property type="entry name" value="UCP018005"/>
    <property type="match status" value="1"/>
</dbReference>
<proteinExistence type="predicted"/>
<keyword evidence="2 4" id="KW-0808">Transferase</keyword>
<keyword evidence="5" id="KW-1185">Reference proteome</keyword>
<dbReference type="Gene3D" id="3.40.50.150">
    <property type="entry name" value="Vaccinia Virus protein VP39"/>
    <property type="match status" value="1"/>
</dbReference>
<dbReference type="PANTHER" id="PTHR43397:SF1">
    <property type="entry name" value="ERGOTHIONEINE BIOSYNTHESIS PROTEIN 1"/>
    <property type="match status" value="1"/>
</dbReference>
<evidence type="ECO:0000256" key="2">
    <source>
        <dbReference type="ARBA" id="ARBA00022679"/>
    </source>
</evidence>
<dbReference type="GO" id="GO:0052706">
    <property type="term" value="F:L-histidine N(alpha)-methyltransferase activity"/>
    <property type="evidence" value="ECO:0007669"/>
    <property type="project" value="UniProtKB-EC"/>
</dbReference>
<dbReference type="EC" id="2.1.1.44" evidence="4"/>
<dbReference type="InterPro" id="IPR029063">
    <property type="entry name" value="SAM-dependent_MTases_sf"/>
</dbReference>
<feature type="domain" description="Histidine-specific methyltransferase SAM-dependent" evidence="3">
    <location>
        <begin position="17"/>
        <end position="322"/>
    </location>
</feature>
<evidence type="ECO:0000259" key="3">
    <source>
        <dbReference type="Pfam" id="PF10017"/>
    </source>
</evidence>
<reference evidence="4 5" key="1">
    <citation type="submission" date="2019-02" db="EMBL/GenBank/DDBJ databases">
        <title>Pedobacter sp. RP-3-11 sp. nov., isolated from Arctic soil.</title>
        <authorList>
            <person name="Dahal R.H."/>
        </authorList>
    </citation>
    <scope>NUCLEOTIDE SEQUENCE [LARGE SCALE GENOMIC DNA]</scope>
    <source>
        <strain evidence="4 5">RP-3-11</strain>
    </source>
</reference>
<dbReference type="EMBL" id="SJSN01000009">
    <property type="protein sequence ID" value="TCD08347.1"/>
    <property type="molecule type" value="Genomic_DNA"/>
</dbReference>
<comment type="caution">
    <text evidence="4">The sequence shown here is derived from an EMBL/GenBank/DDBJ whole genome shotgun (WGS) entry which is preliminary data.</text>
</comment>
<keyword evidence="1 4" id="KW-0489">Methyltransferase</keyword>
<sequence length="324" mass="37220">MNTVTTETTTNKVQFLADTLAGLQAEPKRMHSKYFYDEVGDHIFQQIMDMEEYYLTDAEMDILSHQTEELANVISAQESPFDLIELGAGDATKSIHLLQELLDKKLEFYYFPIDISDHVISYLEETLPEKLPNLQMKGLNGDYFEMLKRATEISDRRKVVLFMGANIGNMNVAEAADFCKALKELLSNGDILIIGFDLKKNPQQILSAYNDSQGITRSFNLNLLQRINRELDGDFQLENFEHYANYDPETGACKSYLISLKDQHVNIGDSQTIHFKENEYIFMEISQKYSLQDIDELAQSAGFKPVQNFFDENQYFVDAVWKVG</sequence>
<dbReference type="InterPro" id="IPR035094">
    <property type="entry name" value="EgtD"/>
</dbReference>
<evidence type="ECO:0000313" key="5">
    <source>
        <dbReference type="Proteomes" id="UP000291485"/>
    </source>
</evidence>
<dbReference type="AlphaFoldDB" id="A0A4R0NZM9"/>
<dbReference type="GO" id="GO:0032259">
    <property type="term" value="P:methylation"/>
    <property type="evidence" value="ECO:0007669"/>
    <property type="project" value="UniProtKB-KW"/>
</dbReference>
<evidence type="ECO:0000256" key="1">
    <source>
        <dbReference type="ARBA" id="ARBA00022603"/>
    </source>
</evidence>
<dbReference type="SUPFAM" id="SSF53335">
    <property type="entry name" value="S-adenosyl-L-methionine-dependent methyltransferases"/>
    <property type="match status" value="1"/>
</dbReference>
<accession>A0A4R0NZM9</accession>
<dbReference type="InterPro" id="IPR017804">
    <property type="entry name" value="MeTrfase_EgtD-like"/>
</dbReference>
<dbReference type="RefSeq" id="WP_131559492.1">
    <property type="nucleotide sequence ID" value="NZ_SJSN01000009.1"/>
</dbReference>
<dbReference type="Proteomes" id="UP000291485">
    <property type="component" value="Unassembled WGS sequence"/>
</dbReference>
<dbReference type="InterPro" id="IPR019257">
    <property type="entry name" value="MeTrfase_dom"/>
</dbReference>
<dbReference type="OrthoDB" id="5289726at2"/>
<evidence type="ECO:0000313" key="4">
    <source>
        <dbReference type="EMBL" id="TCD08347.1"/>
    </source>
</evidence>